<sequence>MFLVQRLELQDIYLLQRVDFFQEMTKPVLMAKTEDRLIHAMDVVNLVKSNLVVQSAVHLVRIPLHEMEKKSNALWYGFFQDAVVFLHLKDQNWYLNDILRRKFEFAKDANTCNINTMTIESNSCQLREDDSHKLPSEGNGKLNALLKKY</sequence>
<dbReference type="AlphaFoldDB" id="A0A8X6Q1D7"/>
<dbReference type="EMBL" id="BMAW01027213">
    <property type="protein sequence ID" value="GFU01108.1"/>
    <property type="molecule type" value="Genomic_DNA"/>
</dbReference>
<organism evidence="1 2">
    <name type="scientific">Nephila pilipes</name>
    <name type="common">Giant wood spider</name>
    <name type="synonym">Nephila maculata</name>
    <dbReference type="NCBI Taxonomy" id="299642"/>
    <lineage>
        <taxon>Eukaryota</taxon>
        <taxon>Metazoa</taxon>
        <taxon>Ecdysozoa</taxon>
        <taxon>Arthropoda</taxon>
        <taxon>Chelicerata</taxon>
        <taxon>Arachnida</taxon>
        <taxon>Araneae</taxon>
        <taxon>Araneomorphae</taxon>
        <taxon>Entelegynae</taxon>
        <taxon>Araneoidea</taxon>
        <taxon>Nephilidae</taxon>
        <taxon>Nephila</taxon>
    </lineage>
</organism>
<dbReference type="Proteomes" id="UP000887013">
    <property type="component" value="Unassembled WGS sequence"/>
</dbReference>
<gene>
    <name evidence="1" type="ORF">NPIL_625791</name>
</gene>
<accession>A0A8X6Q1D7</accession>
<comment type="caution">
    <text evidence="1">The sequence shown here is derived from an EMBL/GenBank/DDBJ whole genome shotgun (WGS) entry which is preliminary data.</text>
</comment>
<evidence type="ECO:0000313" key="1">
    <source>
        <dbReference type="EMBL" id="GFU01108.1"/>
    </source>
</evidence>
<protein>
    <submittedName>
        <fullName evidence="1">Uncharacterized protein</fullName>
    </submittedName>
</protein>
<name>A0A8X6Q1D7_NEPPI</name>
<proteinExistence type="predicted"/>
<dbReference type="OrthoDB" id="425619at2759"/>
<evidence type="ECO:0000313" key="2">
    <source>
        <dbReference type="Proteomes" id="UP000887013"/>
    </source>
</evidence>
<reference evidence="1" key="1">
    <citation type="submission" date="2020-08" db="EMBL/GenBank/DDBJ databases">
        <title>Multicomponent nature underlies the extraordinary mechanical properties of spider dragline silk.</title>
        <authorList>
            <person name="Kono N."/>
            <person name="Nakamura H."/>
            <person name="Mori M."/>
            <person name="Yoshida Y."/>
            <person name="Ohtoshi R."/>
            <person name="Malay A.D."/>
            <person name="Moran D.A.P."/>
            <person name="Tomita M."/>
            <person name="Numata K."/>
            <person name="Arakawa K."/>
        </authorList>
    </citation>
    <scope>NUCLEOTIDE SEQUENCE</scope>
</reference>
<keyword evidence="2" id="KW-1185">Reference proteome</keyword>